<comment type="caution">
    <text evidence="10">The sequence shown here is derived from an EMBL/GenBank/DDBJ whole genome shotgun (WGS) entry which is preliminary data.</text>
</comment>
<feature type="transmembrane region" description="Helical" evidence="7">
    <location>
        <begin position="322"/>
        <end position="342"/>
    </location>
</feature>
<comment type="catalytic activity">
    <reaction evidence="1">
        <text>ATP + protein L-histidine = ADP + protein N-phospho-L-histidine.</text>
        <dbReference type="EC" id="2.7.13.3"/>
    </reaction>
</comment>
<evidence type="ECO:0000313" key="10">
    <source>
        <dbReference type="EMBL" id="CAB3954559.1"/>
    </source>
</evidence>
<dbReference type="Gene3D" id="3.30.565.10">
    <property type="entry name" value="Histidine kinase-like ATPase, C-terminal domain"/>
    <property type="match status" value="1"/>
</dbReference>
<feature type="modified residue" description="4-aspartylphosphate" evidence="6">
    <location>
        <position position="884"/>
    </location>
</feature>
<dbReference type="EMBL" id="CADILJ010000054">
    <property type="protein sequence ID" value="CAB3954559.1"/>
    <property type="molecule type" value="Genomic_DNA"/>
</dbReference>
<protein>
    <recommendedName>
        <fullName evidence="2">histidine kinase</fullName>
        <ecNumber evidence="2">2.7.13.3</ecNumber>
    </recommendedName>
</protein>
<dbReference type="InterPro" id="IPR036890">
    <property type="entry name" value="HATPase_C_sf"/>
</dbReference>
<evidence type="ECO:0000256" key="2">
    <source>
        <dbReference type="ARBA" id="ARBA00012438"/>
    </source>
</evidence>
<dbReference type="PROSITE" id="PS50110">
    <property type="entry name" value="RESPONSE_REGULATORY"/>
    <property type="match status" value="1"/>
</dbReference>
<keyword evidence="4 10" id="KW-0808">Transferase</keyword>
<dbReference type="InterPro" id="IPR011006">
    <property type="entry name" value="CheY-like_superfamily"/>
</dbReference>
<proteinExistence type="predicted"/>
<evidence type="ECO:0000256" key="5">
    <source>
        <dbReference type="ARBA" id="ARBA00022777"/>
    </source>
</evidence>
<name>A0ABM8LZS9_9BURK</name>
<dbReference type="Gene3D" id="3.40.50.2300">
    <property type="match status" value="1"/>
</dbReference>
<dbReference type="Gene3D" id="3.30.450.20">
    <property type="entry name" value="PAS domain"/>
    <property type="match status" value="1"/>
</dbReference>
<dbReference type="Proteomes" id="UP000494161">
    <property type="component" value="Unassembled WGS sequence"/>
</dbReference>
<dbReference type="Pfam" id="PF02518">
    <property type="entry name" value="HATPase_c"/>
    <property type="match status" value="1"/>
</dbReference>
<dbReference type="SUPFAM" id="SSF47384">
    <property type="entry name" value="Homodimeric domain of signal transducing histidine kinase"/>
    <property type="match status" value="1"/>
</dbReference>
<gene>
    <name evidence="10" type="primary">rcsC_13</name>
    <name evidence="10" type="ORF">LMG7053_04453</name>
</gene>
<evidence type="ECO:0000259" key="9">
    <source>
        <dbReference type="PROSITE" id="PS50110"/>
    </source>
</evidence>
<dbReference type="PANTHER" id="PTHR43047">
    <property type="entry name" value="TWO-COMPONENT HISTIDINE PROTEIN KINASE"/>
    <property type="match status" value="1"/>
</dbReference>
<keyword evidence="5 10" id="KW-0418">Kinase</keyword>
<evidence type="ECO:0000256" key="4">
    <source>
        <dbReference type="ARBA" id="ARBA00022679"/>
    </source>
</evidence>
<dbReference type="SUPFAM" id="SSF52172">
    <property type="entry name" value="CheY-like"/>
    <property type="match status" value="1"/>
</dbReference>
<feature type="domain" description="Response regulatory" evidence="9">
    <location>
        <begin position="835"/>
        <end position="949"/>
    </location>
</feature>
<dbReference type="SMART" id="SM00448">
    <property type="entry name" value="REC"/>
    <property type="match status" value="1"/>
</dbReference>
<keyword evidence="11" id="KW-1185">Reference proteome</keyword>
<feature type="transmembrane region" description="Helical" evidence="7">
    <location>
        <begin position="32"/>
        <end position="57"/>
    </location>
</feature>
<dbReference type="Gene3D" id="1.10.287.130">
    <property type="match status" value="1"/>
</dbReference>
<dbReference type="InterPro" id="IPR003594">
    <property type="entry name" value="HATPase_dom"/>
</dbReference>
<accession>A0ABM8LZS9</accession>
<evidence type="ECO:0000256" key="1">
    <source>
        <dbReference type="ARBA" id="ARBA00000085"/>
    </source>
</evidence>
<evidence type="ECO:0000256" key="6">
    <source>
        <dbReference type="PROSITE-ProRule" id="PRU00169"/>
    </source>
</evidence>
<keyword evidence="3 6" id="KW-0597">Phosphoprotein</keyword>
<evidence type="ECO:0000256" key="3">
    <source>
        <dbReference type="ARBA" id="ARBA00022553"/>
    </source>
</evidence>
<dbReference type="EC" id="2.7.13.3" evidence="2"/>
<dbReference type="CDD" id="cd00082">
    <property type="entry name" value="HisKA"/>
    <property type="match status" value="1"/>
</dbReference>
<dbReference type="Pfam" id="PF00512">
    <property type="entry name" value="HisKA"/>
    <property type="match status" value="1"/>
</dbReference>
<dbReference type="SUPFAM" id="SSF55874">
    <property type="entry name" value="ATPase domain of HSP90 chaperone/DNA topoisomerase II/histidine kinase"/>
    <property type="match status" value="1"/>
</dbReference>
<sequence>MAARAEIYDKRMIVNPRSREALTAAAPGLPMLLLHMFAVALAACILVGTALYAYWSFTGEVSKYRRRMNAGAYNAQLYFDQREALLRSVAASAVRNTDHMPVARTPKTFGATGQISVTPLVDAAGAYEWALILTPRDRANVAQLRAHVVYAAPGGDAVTRLPVRSDGGAEPMSTETARWLAQTLRLHSARPGPDGRTPIVWLRPPMDEANRLFLYTPADVAGEERTWIGLEVGGLASMVEAECASDGAGYALYDGSGAMALHGGRLPSRVDETPAYLSRDSFHLRGDSWWPQTLVLVKSVGEAGWRLAYYVPIGDLLEDGAASFWAAGGVAVALILVVLLAVRHIRNRLVRPALRQYEALVDSVALNRKIVEVAPVGLCLLRRTDGAVLLSNAAARQWLGEQDHWREALLRAGAETGGQEYTLADGRSAYVACAATTYQSEDVVLCGISDITAQKNVERALRQAKQATDRASESKAMFFATISHEIRTPLYGILGTLELLALTGLTGQQEQYLGTIQQSSSTLLRTINGTLDLSRIEAGREELDIGAFSPADLVEQVVANYAARARAKGLDVYAVTEVGMPMAVQGDAIRILQILNNLVSNAVKFTEAGRVVLRASATDDGPGRVRLRFQVADTGPGIRESHRARLFEPYFRAPAGQDNDVAGTGLGLTICRRLSDLMGGTLAVVSEEGLGTSISFCLSLAADDADGAAPVTLQPRPVYVDGAVPEVVDNVRGWLNACGAIALPYRKPADEAEPAGAVLVQTWPPSTPEPRWPHRRVRVLAPGAHQDAFMTNAVGGVASAFNPVSICRAVQMAQDGVERGALGADGGAQRSLGLRVLVVEDNVINQLILREQLEHLGCVATLASNGDEALRLWRGQPFDLVLTDLNMPVVNGYELTRALRDGGHAGPIIGLTSSSAAEIAQRGVAAGMNQVLCKPLPFMVLAQTLHGVAKDMT</sequence>
<dbReference type="PROSITE" id="PS50109">
    <property type="entry name" value="HIS_KIN"/>
    <property type="match status" value="1"/>
</dbReference>
<feature type="domain" description="Histidine kinase" evidence="8">
    <location>
        <begin position="481"/>
        <end position="702"/>
    </location>
</feature>
<dbReference type="InterPro" id="IPR001789">
    <property type="entry name" value="Sig_transdc_resp-reg_receiver"/>
</dbReference>
<dbReference type="InterPro" id="IPR004358">
    <property type="entry name" value="Sig_transdc_His_kin-like_C"/>
</dbReference>
<dbReference type="GO" id="GO:0004673">
    <property type="term" value="F:protein histidine kinase activity"/>
    <property type="evidence" value="ECO:0007669"/>
    <property type="project" value="UniProtKB-EC"/>
</dbReference>
<dbReference type="Pfam" id="PF00072">
    <property type="entry name" value="Response_reg"/>
    <property type="match status" value="1"/>
</dbReference>
<keyword evidence="7" id="KW-1133">Transmembrane helix</keyword>
<evidence type="ECO:0000259" key="8">
    <source>
        <dbReference type="PROSITE" id="PS50109"/>
    </source>
</evidence>
<dbReference type="CDD" id="cd17546">
    <property type="entry name" value="REC_hyHK_CKI1_RcsC-like"/>
    <property type="match status" value="1"/>
</dbReference>
<dbReference type="SMART" id="SM00387">
    <property type="entry name" value="HATPase_c"/>
    <property type="match status" value="1"/>
</dbReference>
<organism evidence="10 11">
    <name type="scientific">Achromobacter ruhlandii</name>
    <dbReference type="NCBI Taxonomy" id="72557"/>
    <lineage>
        <taxon>Bacteria</taxon>
        <taxon>Pseudomonadati</taxon>
        <taxon>Pseudomonadota</taxon>
        <taxon>Betaproteobacteria</taxon>
        <taxon>Burkholderiales</taxon>
        <taxon>Alcaligenaceae</taxon>
        <taxon>Achromobacter</taxon>
    </lineage>
</organism>
<keyword evidence="7" id="KW-0812">Transmembrane</keyword>
<dbReference type="PRINTS" id="PR00344">
    <property type="entry name" value="BCTRLSENSOR"/>
</dbReference>
<dbReference type="CDD" id="cd16922">
    <property type="entry name" value="HATPase_EvgS-ArcB-TorS-like"/>
    <property type="match status" value="1"/>
</dbReference>
<dbReference type="InterPro" id="IPR003661">
    <property type="entry name" value="HisK_dim/P_dom"/>
</dbReference>
<dbReference type="SMART" id="SM00388">
    <property type="entry name" value="HisKA"/>
    <property type="match status" value="1"/>
</dbReference>
<dbReference type="InterPro" id="IPR005467">
    <property type="entry name" value="His_kinase_dom"/>
</dbReference>
<keyword evidence="7" id="KW-0472">Membrane</keyword>
<evidence type="ECO:0000313" key="11">
    <source>
        <dbReference type="Proteomes" id="UP000494161"/>
    </source>
</evidence>
<dbReference type="InterPro" id="IPR036097">
    <property type="entry name" value="HisK_dim/P_sf"/>
</dbReference>
<reference evidence="10 11" key="1">
    <citation type="submission" date="2020-04" db="EMBL/GenBank/DDBJ databases">
        <authorList>
            <person name="De Canck E."/>
        </authorList>
    </citation>
    <scope>NUCLEOTIDE SEQUENCE [LARGE SCALE GENOMIC DNA]</scope>
    <source>
        <strain evidence="10 11">LMG 7053</strain>
    </source>
</reference>
<evidence type="ECO:0000256" key="7">
    <source>
        <dbReference type="SAM" id="Phobius"/>
    </source>
</evidence>